<evidence type="ECO:0000313" key="4">
    <source>
        <dbReference type="WBParaSite" id="maker-uti_cns_0017605-snap-gene-0.4-mRNA-1"/>
    </source>
</evidence>
<evidence type="ECO:0000256" key="1">
    <source>
        <dbReference type="SAM" id="MobiDB-lite"/>
    </source>
</evidence>
<evidence type="ECO:0000259" key="2">
    <source>
        <dbReference type="PROSITE" id="PS50948"/>
    </source>
</evidence>
<feature type="compositionally biased region" description="Polar residues" evidence="1">
    <location>
        <begin position="169"/>
        <end position="183"/>
    </location>
</feature>
<dbReference type="InterPro" id="IPR003609">
    <property type="entry name" value="Pan_app"/>
</dbReference>
<sequence length="1007" mass="108081">CVRWCAAEPESGRSPSRWQCRAPGVAQQAVHVSTGSGLTPPERALQGEQQDVLNRLGAVALGPDHVARQLKSPPAQDDGRALQLGPIVQGLGPDALAARSSPECAESSCRSSVAVSVHVSALYSRTVSTTACHSRALWRSGSASDWRTARIERKAAQASPLRRRRSSSTWGTRPPSTKRNGASVSPCRTPDEVSNRSDRPSAVTTAARVSQYSAMTASISCWGTRTKGSAALNTESNAFRKSTKTMISVDWRMRASSMTRRSARICVTVPRCGRNPFCSYRRYGSSTDCRRSSSSRLKSFAVQDISEIPRWSSFRVVPAFFGIGTMCATVHSVGAGAPASTRFMTPVTWEATQRSRSASTGTSSGPSALPPDVFRANSTTSSVVTGLVQKSSSAGSGVSSGSAKLAGSGDAGAFTMPAKKSRNSFLRSSGVSPARFSATRFLRPSPDGRPHCAALHVGAGCSDGPNGVVDSGLLPLVKKALKCVFSVACGPPVSAESLDVEPRLPDGRVALPDRQRFLRWPHQRDRLLCSGSNGGADVGILRLALVSKRADEGTRELTLHAGVQQCAIVAPWPLLWRSVELVAEPQVADQESPAKVTCRRGRGLAELGVRGHQVQPVKQVLQRIGVGVLASRDKGRALGPPRTAFRSPSTASVSRFGTSSSCPARKSKKARASSGRMQVDPHQSRGQRDAVHALLEARSDQHADTAPAAVVCRRVQEAPAGSEVLRVEPRLSHDRDLLQQTRSSCRSWASWTRMVRRQGAFRVRQFIVPSLRRPPGTAGARWRLASWSPRATRLIHTGLGTTDAWPRRGVVFDRPLCVPGVLSFAVAAVARPSEPTEVIRGLVIWPRCQEVSTLFARPTSAGIVFTVNKMGSLSTPIEMGSAAGSDRLKCAKYCTANPACFGFTWLPSICRLFNLSAFYDLAWENSAASDVYTRKVGLPRLVEGQLSAAAEVSHVTIYNRVDCCSNRLNKLSLQVDGVECHRVDLTVPFSKATFNCNAFGSRLTVLS</sequence>
<evidence type="ECO:0000313" key="3">
    <source>
        <dbReference type="Proteomes" id="UP000095280"/>
    </source>
</evidence>
<reference evidence="4" key="1">
    <citation type="submission" date="2016-11" db="UniProtKB">
        <authorList>
            <consortium name="WormBaseParasite"/>
        </authorList>
    </citation>
    <scope>IDENTIFICATION</scope>
</reference>
<feature type="compositionally biased region" description="Polar residues" evidence="1">
    <location>
        <begin position="646"/>
        <end position="662"/>
    </location>
</feature>
<protein>
    <submittedName>
        <fullName evidence="4">Apple domain-containing protein</fullName>
    </submittedName>
</protein>
<accession>A0A1I8IVY1</accession>
<keyword evidence="3" id="KW-1185">Reference proteome</keyword>
<dbReference type="AlphaFoldDB" id="A0A1I8IVY1"/>
<proteinExistence type="predicted"/>
<dbReference type="WBParaSite" id="maker-uti_cns_0017605-snap-gene-0.4-mRNA-1">
    <property type="protein sequence ID" value="maker-uti_cns_0017605-snap-gene-0.4-mRNA-1"/>
    <property type="gene ID" value="maker-uti_cns_0017605-snap-gene-0.4"/>
</dbReference>
<feature type="region of interest" description="Disordered" evidence="1">
    <location>
        <begin position="635"/>
        <end position="688"/>
    </location>
</feature>
<dbReference type="PROSITE" id="PS50948">
    <property type="entry name" value="PAN"/>
    <property type="match status" value="1"/>
</dbReference>
<feature type="region of interest" description="Disordered" evidence="1">
    <location>
        <begin position="350"/>
        <end position="375"/>
    </location>
</feature>
<feature type="compositionally biased region" description="Basic and acidic residues" evidence="1">
    <location>
        <begin position="189"/>
        <end position="199"/>
    </location>
</feature>
<feature type="compositionally biased region" description="Low complexity" evidence="1">
    <location>
        <begin position="354"/>
        <end position="367"/>
    </location>
</feature>
<organism evidence="3 4">
    <name type="scientific">Macrostomum lignano</name>
    <dbReference type="NCBI Taxonomy" id="282301"/>
    <lineage>
        <taxon>Eukaryota</taxon>
        <taxon>Metazoa</taxon>
        <taxon>Spiralia</taxon>
        <taxon>Lophotrochozoa</taxon>
        <taxon>Platyhelminthes</taxon>
        <taxon>Rhabditophora</taxon>
        <taxon>Macrostomorpha</taxon>
        <taxon>Macrostomida</taxon>
        <taxon>Macrostomidae</taxon>
        <taxon>Macrostomum</taxon>
    </lineage>
</organism>
<dbReference type="Proteomes" id="UP000095280">
    <property type="component" value="Unplaced"/>
</dbReference>
<name>A0A1I8IVY1_9PLAT</name>
<feature type="domain" description="Apple" evidence="2">
    <location>
        <begin position="848"/>
        <end position="936"/>
    </location>
</feature>
<feature type="region of interest" description="Disordered" evidence="1">
    <location>
        <begin position="152"/>
        <end position="203"/>
    </location>
</feature>